<keyword evidence="3" id="KW-1185">Reference proteome</keyword>
<evidence type="ECO:0000313" key="2">
    <source>
        <dbReference type="EMBL" id="GIF54614.1"/>
    </source>
</evidence>
<dbReference type="Gene3D" id="1.10.10.10">
    <property type="entry name" value="Winged helix-like DNA-binding domain superfamily/Winged helix DNA-binding domain"/>
    <property type="match status" value="1"/>
</dbReference>
<gene>
    <name evidence="2" type="ORF">Air01nite_07090</name>
</gene>
<name>A0ABQ4BVT8_9ACTN</name>
<reference evidence="2 3" key="1">
    <citation type="submission" date="2021-01" db="EMBL/GenBank/DDBJ databases">
        <title>Whole genome shotgun sequence of Asanoa iriomotensis NBRC 100142.</title>
        <authorList>
            <person name="Komaki H."/>
            <person name="Tamura T."/>
        </authorList>
    </citation>
    <scope>NUCLEOTIDE SEQUENCE [LARGE SCALE GENOMIC DNA]</scope>
    <source>
        <strain evidence="2 3">NBRC 100142</strain>
    </source>
</reference>
<dbReference type="PANTHER" id="PTHR37318">
    <property type="entry name" value="BSL7504 PROTEIN"/>
    <property type="match status" value="1"/>
</dbReference>
<dbReference type="Proteomes" id="UP000624325">
    <property type="component" value="Unassembled WGS sequence"/>
</dbReference>
<sequence>MDNDEGVTPHPVTGLDDVVHQRVRLGILTIAHEARRVEFGYLRSQLALTAGNLSQHLGVLETAGLVEVEKGYEGKRGRTWVTLTEAGDAALAAEIGRLKLLIARVETTGTTDET</sequence>
<feature type="domain" description="Winged helix DNA-binding" evidence="1">
    <location>
        <begin position="23"/>
        <end position="101"/>
    </location>
</feature>
<evidence type="ECO:0000313" key="3">
    <source>
        <dbReference type="Proteomes" id="UP000624325"/>
    </source>
</evidence>
<organism evidence="2 3">
    <name type="scientific">Asanoa iriomotensis</name>
    <dbReference type="NCBI Taxonomy" id="234613"/>
    <lineage>
        <taxon>Bacteria</taxon>
        <taxon>Bacillati</taxon>
        <taxon>Actinomycetota</taxon>
        <taxon>Actinomycetes</taxon>
        <taxon>Micromonosporales</taxon>
        <taxon>Micromonosporaceae</taxon>
        <taxon>Asanoa</taxon>
    </lineage>
</organism>
<protein>
    <submittedName>
        <fullName evidence="2">Transcriptional regulator</fullName>
    </submittedName>
</protein>
<dbReference type="SUPFAM" id="SSF46785">
    <property type="entry name" value="Winged helix' DNA-binding domain"/>
    <property type="match status" value="1"/>
</dbReference>
<comment type="caution">
    <text evidence="2">The sequence shown here is derived from an EMBL/GenBank/DDBJ whole genome shotgun (WGS) entry which is preliminary data.</text>
</comment>
<dbReference type="InterPro" id="IPR027395">
    <property type="entry name" value="WH_DNA-bd_dom"/>
</dbReference>
<dbReference type="EMBL" id="BONC01000003">
    <property type="protein sequence ID" value="GIF54614.1"/>
    <property type="molecule type" value="Genomic_DNA"/>
</dbReference>
<proteinExistence type="predicted"/>
<accession>A0ABQ4BVT8</accession>
<dbReference type="PANTHER" id="PTHR37318:SF1">
    <property type="entry name" value="BSL7504 PROTEIN"/>
    <property type="match status" value="1"/>
</dbReference>
<evidence type="ECO:0000259" key="1">
    <source>
        <dbReference type="Pfam" id="PF13601"/>
    </source>
</evidence>
<dbReference type="InterPro" id="IPR036388">
    <property type="entry name" value="WH-like_DNA-bd_sf"/>
</dbReference>
<dbReference type="InterPro" id="IPR036390">
    <property type="entry name" value="WH_DNA-bd_sf"/>
</dbReference>
<dbReference type="Pfam" id="PF13601">
    <property type="entry name" value="HTH_34"/>
    <property type="match status" value="1"/>
</dbReference>